<proteinExistence type="predicted"/>
<reference evidence="1" key="1">
    <citation type="submission" date="2018-05" db="EMBL/GenBank/DDBJ databases">
        <authorList>
            <person name="Lanie J.A."/>
            <person name="Ng W.-L."/>
            <person name="Kazmierczak K.M."/>
            <person name="Andrzejewski T.M."/>
            <person name="Davidsen T.M."/>
            <person name="Wayne K.J."/>
            <person name="Tettelin H."/>
            <person name="Glass J.I."/>
            <person name="Rusch D."/>
            <person name="Podicherti R."/>
            <person name="Tsui H.-C.T."/>
            <person name="Winkler M.E."/>
        </authorList>
    </citation>
    <scope>NUCLEOTIDE SEQUENCE</scope>
</reference>
<dbReference type="InterPro" id="IPR027417">
    <property type="entry name" value="P-loop_NTPase"/>
</dbReference>
<evidence type="ECO:0008006" key="2">
    <source>
        <dbReference type="Google" id="ProtNLM"/>
    </source>
</evidence>
<gene>
    <name evidence="1" type="ORF">METZ01_LOCUS47670</name>
</gene>
<dbReference type="AlphaFoldDB" id="A0A381RSF9"/>
<name>A0A381RSF9_9ZZZZ</name>
<dbReference type="SUPFAM" id="SSF52540">
    <property type="entry name" value="P-loop containing nucleoside triphosphate hydrolases"/>
    <property type="match status" value="1"/>
</dbReference>
<dbReference type="Pfam" id="PF07931">
    <property type="entry name" value="CPT"/>
    <property type="match status" value="1"/>
</dbReference>
<protein>
    <recommendedName>
        <fullName evidence="2">Zeta toxin domain-containing protein</fullName>
    </recommendedName>
</protein>
<accession>A0A381RSF9</accession>
<dbReference type="Gene3D" id="3.40.50.300">
    <property type="entry name" value="P-loop containing nucleotide triphosphate hydrolases"/>
    <property type="match status" value="1"/>
</dbReference>
<dbReference type="EMBL" id="UINC01002269">
    <property type="protein sequence ID" value="SUZ94816.1"/>
    <property type="molecule type" value="Genomic_DNA"/>
</dbReference>
<organism evidence="1">
    <name type="scientific">marine metagenome</name>
    <dbReference type="NCBI Taxonomy" id="408172"/>
    <lineage>
        <taxon>unclassified sequences</taxon>
        <taxon>metagenomes</taxon>
        <taxon>ecological metagenomes</taxon>
    </lineage>
</organism>
<sequence length="193" mass="21519">MVPITIIAGCPCAGKTALSSALAESSERGIHLSLDSFFSFVTHIIDPTKPESDEQNKTIMRSGLRAARAFFVSGYDVFVDGVFGPRWVPTLIEEYGAEVPVEYVVIRASLVDELERASKREGKELSTLRPAGRPFREVVEAMHPKFADLGEFEEHVLETEGLSIKEVFAEYSRRHDLHEFDLDVTPFLGKETS</sequence>
<evidence type="ECO:0000313" key="1">
    <source>
        <dbReference type="EMBL" id="SUZ94816.1"/>
    </source>
</evidence>